<reference evidence="1 2" key="1">
    <citation type="journal article" date="2022" name="Int. J. Syst. Evol. Microbiol.">
        <title>Noviherbaspirillum aridicola sp. nov., isolated from an arid soil in Pakistan.</title>
        <authorList>
            <person name="Khan I.U."/>
            <person name="Saqib M."/>
            <person name="Amin A."/>
            <person name="Hussain F."/>
            <person name="Li L."/>
            <person name="Liu Y.H."/>
            <person name="Fang B.Z."/>
            <person name="Ahmed I."/>
            <person name="Li W.J."/>
        </authorList>
    </citation>
    <scope>NUCLEOTIDE SEQUENCE [LARGE SCALE GENOMIC DNA]</scope>
    <source>
        <strain evidence="1 2">NCCP-691</strain>
    </source>
</reference>
<comment type="caution">
    <text evidence="1">The sequence shown here is derived from an EMBL/GenBank/DDBJ whole genome shotgun (WGS) entry which is preliminary data.</text>
</comment>
<protein>
    <submittedName>
        <fullName evidence="1">Uncharacterized protein</fullName>
    </submittedName>
</protein>
<keyword evidence="2" id="KW-1185">Reference proteome</keyword>
<name>A0ABQ4Q8R1_9BURK</name>
<accession>A0ABQ4Q8R1</accession>
<gene>
    <name evidence="1" type="ORF">NCCP691_33900</name>
</gene>
<evidence type="ECO:0000313" key="2">
    <source>
        <dbReference type="Proteomes" id="UP000887222"/>
    </source>
</evidence>
<dbReference type="EMBL" id="BPMK01000016">
    <property type="protein sequence ID" value="GIZ53376.1"/>
    <property type="molecule type" value="Genomic_DNA"/>
</dbReference>
<sequence>MNSSKQITIDGQAYELSDEFLSRVLQVAAEGGCSYWADASVESEGDAAGPDGARDFDVSDYVEDDAEVHGDEREDIEYQAVSFLAQDDPAQGGTLDLQGVADAIERIANEEAEVAPAIRAIILAAVEEGDPTDIDAEAADCIVQVGLFDEIVYG</sequence>
<organism evidence="1 2">
    <name type="scientific">Noviherbaspirillum aridicola</name>
    <dbReference type="NCBI Taxonomy" id="2849687"/>
    <lineage>
        <taxon>Bacteria</taxon>
        <taxon>Pseudomonadati</taxon>
        <taxon>Pseudomonadota</taxon>
        <taxon>Betaproteobacteria</taxon>
        <taxon>Burkholderiales</taxon>
        <taxon>Oxalobacteraceae</taxon>
        <taxon>Noviherbaspirillum</taxon>
    </lineage>
</organism>
<dbReference type="RefSeq" id="WP_220809793.1">
    <property type="nucleotide sequence ID" value="NZ_BPMK01000016.1"/>
</dbReference>
<proteinExistence type="predicted"/>
<dbReference type="Proteomes" id="UP000887222">
    <property type="component" value="Unassembled WGS sequence"/>
</dbReference>
<evidence type="ECO:0000313" key="1">
    <source>
        <dbReference type="EMBL" id="GIZ53376.1"/>
    </source>
</evidence>